<keyword evidence="2" id="KW-1185">Reference proteome</keyword>
<name>A0A177TRS2_9BASI</name>
<protein>
    <submittedName>
        <fullName evidence="1">Uncharacterized protein</fullName>
    </submittedName>
</protein>
<dbReference type="AlphaFoldDB" id="A0A177TRS2"/>
<reference evidence="1" key="2">
    <citation type="journal article" date="2019" name="IMA Fungus">
        <title>Genome sequencing and comparison of five Tilletia species to identify candidate genes for the detection of regulated species infecting wheat.</title>
        <authorList>
            <person name="Nguyen H.D.T."/>
            <person name="Sultana T."/>
            <person name="Kesanakurti P."/>
            <person name="Hambleton S."/>
        </authorList>
    </citation>
    <scope>NUCLEOTIDE SEQUENCE</scope>
    <source>
        <strain evidence="1">DAOMC 236416</strain>
    </source>
</reference>
<gene>
    <name evidence="1" type="ORF">A4X13_0g6642</name>
</gene>
<organism evidence="1 2">
    <name type="scientific">Tilletia indica</name>
    <dbReference type="NCBI Taxonomy" id="43049"/>
    <lineage>
        <taxon>Eukaryota</taxon>
        <taxon>Fungi</taxon>
        <taxon>Dikarya</taxon>
        <taxon>Basidiomycota</taxon>
        <taxon>Ustilaginomycotina</taxon>
        <taxon>Exobasidiomycetes</taxon>
        <taxon>Tilletiales</taxon>
        <taxon>Tilletiaceae</taxon>
        <taxon>Tilletia</taxon>
    </lineage>
</organism>
<evidence type="ECO:0000313" key="1">
    <source>
        <dbReference type="EMBL" id="KAE8244370.1"/>
    </source>
</evidence>
<dbReference type="EMBL" id="LWDF02000666">
    <property type="protein sequence ID" value="KAE8244370.1"/>
    <property type="molecule type" value="Genomic_DNA"/>
</dbReference>
<proteinExistence type="predicted"/>
<accession>A0A177TRS2</accession>
<dbReference type="Proteomes" id="UP000077521">
    <property type="component" value="Unassembled WGS sequence"/>
</dbReference>
<evidence type="ECO:0000313" key="2">
    <source>
        <dbReference type="Proteomes" id="UP000077521"/>
    </source>
</evidence>
<sequence>MAQIRAANKVLNEAYLLRELGAKRRRSRAGPADIVHLGLLDAGQARKWIGGGKQTFSADMRLDLDELGTSDSRGKLVAEMALPLVIRSPDVLLREIEQDQLVEQWEEDLKRR</sequence>
<reference evidence="1" key="1">
    <citation type="submission" date="2016-04" db="EMBL/GenBank/DDBJ databases">
        <authorList>
            <person name="Nguyen H.D."/>
            <person name="Samba Siva P."/>
            <person name="Cullis J."/>
            <person name="Levesque C.A."/>
            <person name="Hambleton S."/>
        </authorList>
    </citation>
    <scope>NUCLEOTIDE SEQUENCE</scope>
    <source>
        <strain evidence="1">DAOMC 236416</strain>
    </source>
</reference>
<comment type="caution">
    <text evidence="1">The sequence shown here is derived from an EMBL/GenBank/DDBJ whole genome shotgun (WGS) entry which is preliminary data.</text>
</comment>